<dbReference type="Proteomes" id="UP001634394">
    <property type="component" value="Unassembled WGS sequence"/>
</dbReference>
<accession>A0ABD3XF02</accession>
<gene>
    <name evidence="2" type="ORF">ACJMK2_024957</name>
</gene>
<evidence type="ECO:0000256" key="1">
    <source>
        <dbReference type="SAM" id="MobiDB-lite"/>
    </source>
</evidence>
<sequence>MIRWLKDLKRSRHGDGKDDTVEDDYGFRKKVGARKKGQVASLDDDVEHSHIVYKIRDRLPTPQPHRIESSFNIYDEIRDIADIQSLPVCNEEKHGIDNKQSYDLKNAIEVGPYLIVPIMGQSYAGSNDIEIFKKEPTANVDENTNDSVQTICECNKDTNGRSYNFPWDLRRGFHTAPVDIIKDAKFVVTRCVKPRNNSITVERDRLGQMCSCTSSSKCECQNSVLIPSKLNQTNHPTNSDGDLCSFNDCREISHPDTEVNANETCSEYDISTSGESESSGSRCYMSTSGDSDTSGNNNDYDFYLSKIRQNLALKCSVQKIIESLESGESTNETSLSDADSMTYVSSLSEYSSAPSHVSGEVSDPGASADRSESDSSSGYYDCADNSAKSCDPKSIQSQCSTKNESSKQSKRIDCSSSVKPTESKKPKDISKSHYRHKKVRSKKLSLDCKVYTAAIDSDKEMYTFPVDRKTRSDTDLKSIRAKSAITSQPTSVYMDHRAKSKSHNRLLGDLIRMNYDRQLLV</sequence>
<protein>
    <submittedName>
        <fullName evidence="2">Uncharacterized protein</fullName>
    </submittedName>
</protein>
<evidence type="ECO:0000313" key="3">
    <source>
        <dbReference type="Proteomes" id="UP001634394"/>
    </source>
</evidence>
<feature type="compositionally biased region" description="Basic and acidic residues" evidence="1">
    <location>
        <begin position="404"/>
        <end position="413"/>
    </location>
</feature>
<feature type="compositionally biased region" description="Polar residues" evidence="1">
    <location>
        <begin position="284"/>
        <end position="297"/>
    </location>
</feature>
<keyword evidence="3" id="KW-1185">Reference proteome</keyword>
<feature type="compositionally biased region" description="Basic and acidic residues" evidence="1">
    <location>
        <begin position="421"/>
        <end position="431"/>
    </location>
</feature>
<feature type="compositionally biased region" description="Polar residues" evidence="1">
    <location>
        <begin position="394"/>
        <end position="403"/>
    </location>
</feature>
<dbReference type="EMBL" id="JBJQND010000002">
    <property type="protein sequence ID" value="KAL3884856.1"/>
    <property type="molecule type" value="Genomic_DNA"/>
</dbReference>
<organism evidence="2 3">
    <name type="scientific">Sinanodonta woodiana</name>
    <name type="common">Chinese pond mussel</name>
    <name type="synonym">Anodonta woodiana</name>
    <dbReference type="NCBI Taxonomy" id="1069815"/>
    <lineage>
        <taxon>Eukaryota</taxon>
        <taxon>Metazoa</taxon>
        <taxon>Spiralia</taxon>
        <taxon>Lophotrochozoa</taxon>
        <taxon>Mollusca</taxon>
        <taxon>Bivalvia</taxon>
        <taxon>Autobranchia</taxon>
        <taxon>Heteroconchia</taxon>
        <taxon>Palaeoheterodonta</taxon>
        <taxon>Unionida</taxon>
        <taxon>Unionoidea</taxon>
        <taxon>Unionidae</taxon>
        <taxon>Unioninae</taxon>
        <taxon>Sinanodonta</taxon>
    </lineage>
</organism>
<feature type="region of interest" description="Disordered" evidence="1">
    <location>
        <begin position="350"/>
        <end position="431"/>
    </location>
</feature>
<name>A0ABD3XF02_SINWO</name>
<evidence type="ECO:0000313" key="2">
    <source>
        <dbReference type="EMBL" id="KAL3884856.1"/>
    </source>
</evidence>
<dbReference type="AlphaFoldDB" id="A0ABD3XF02"/>
<proteinExistence type="predicted"/>
<feature type="region of interest" description="Disordered" evidence="1">
    <location>
        <begin position="268"/>
        <end position="297"/>
    </location>
</feature>
<comment type="caution">
    <text evidence="2">The sequence shown here is derived from an EMBL/GenBank/DDBJ whole genome shotgun (WGS) entry which is preliminary data.</text>
</comment>
<reference evidence="2 3" key="1">
    <citation type="submission" date="2024-11" db="EMBL/GenBank/DDBJ databases">
        <title>Chromosome-level genome assembly of the freshwater bivalve Anodonta woodiana.</title>
        <authorList>
            <person name="Chen X."/>
        </authorList>
    </citation>
    <scope>NUCLEOTIDE SEQUENCE [LARGE SCALE GENOMIC DNA]</scope>
    <source>
        <strain evidence="2">MN2024</strain>
        <tissue evidence="2">Gills</tissue>
    </source>
</reference>
<feature type="compositionally biased region" description="Low complexity" evidence="1">
    <location>
        <begin position="271"/>
        <end position="281"/>
    </location>
</feature>